<sequence length="415" mass="46931">MPQWNPFSSSGPKQVPRPPRGKDRNDTSSPRNLPSHDLRPSTHYPTADYHPNYPSFPGDFNTTNNRQYEPHRQYGQPCQDCVTRAQELRKQQDLAISLENNLRQVEARIDDNTTLLNQRTSELRYIQSFFPMTDSISGSELKQEVVLLNDKIMQQAAVIARSLETSRRSLTAQDSEENREWSTKLVGQRILDRSMVELLRAPNVKSYHVQIALRAALVHATWMVITSIDPQNQQLMLMTQLFDGISQTEHYPIAARWRAISHAQICRTTDLKSAYSPVFTGFVTTVLAVAGWGGEAQQFNCRFDHLIGTAIKLNKIVMQQVFTMQVKVLEVPAETPFASITMEEEGEESNPERPGSGDRNPILVTCTTGLGLAYSLVDMDSSSSKWEYVLKTRVVTPKMLDLSPTRPQSILPRAL</sequence>
<reference evidence="1 2" key="1">
    <citation type="journal article" date="2019" name="Nat. Ecol. Evol.">
        <title>Megaphylogeny resolves global patterns of mushroom evolution.</title>
        <authorList>
            <person name="Varga T."/>
            <person name="Krizsan K."/>
            <person name="Foldi C."/>
            <person name="Dima B."/>
            <person name="Sanchez-Garcia M."/>
            <person name="Sanchez-Ramirez S."/>
            <person name="Szollosi G.J."/>
            <person name="Szarkandi J.G."/>
            <person name="Papp V."/>
            <person name="Albert L."/>
            <person name="Andreopoulos W."/>
            <person name="Angelini C."/>
            <person name="Antonin V."/>
            <person name="Barry K.W."/>
            <person name="Bougher N.L."/>
            <person name="Buchanan P."/>
            <person name="Buyck B."/>
            <person name="Bense V."/>
            <person name="Catcheside P."/>
            <person name="Chovatia M."/>
            <person name="Cooper J."/>
            <person name="Damon W."/>
            <person name="Desjardin D."/>
            <person name="Finy P."/>
            <person name="Geml J."/>
            <person name="Haridas S."/>
            <person name="Hughes K."/>
            <person name="Justo A."/>
            <person name="Karasinski D."/>
            <person name="Kautmanova I."/>
            <person name="Kiss B."/>
            <person name="Kocsube S."/>
            <person name="Kotiranta H."/>
            <person name="LaButti K.M."/>
            <person name="Lechner B.E."/>
            <person name="Liimatainen K."/>
            <person name="Lipzen A."/>
            <person name="Lukacs Z."/>
            <person name="Mihaltcheva S."/>
            <person name="Morgado L.N."/>
            <person name="Niskanen T."/>
            <person name="Noordeloos M.E."/>
            <person name="Ohm R.A."/>
            <person name="Ortiz-Santana B."/>
            <person name="Ovrebo C."/>
            <person name="Racz N."/>
            <person name="Riley R."/>
            <person name="Savchenko A."/>
            <person name="Shiryaev A."/>
            <person name="Soop K."/>
            <person name="Spirin V."/>
            <person name="Szebenyi C."/>
            <person name="Tomsovsky M."/>
            <person name="Tulloss R.E."/>
            <person name="Uehling J."/>
            <person name="Grigoriev I.V."/>
            <person name="Vagvolgyi C."/>
            <person name="Papp T."/>
            <person name="Martin F.M."/>
            <person name="Miettinen O."/>
            <person name="Hibbett D.S."/>
            <person name="Nagy L.G."/>
        </authorList>
    </citation>
    <scope>NUCLEOTIDE SEQUENCE [LARGE SCALE GENOMIC DNA]</scope>
    <source>
        <strain evidence="1 2">NL-1719</strain>
    </source>
</reference>
<gene>
    <name evidence="1" type="ORF">BDN72DRAFT_275625</name>
</gene>
<evidence type="ECO:0000313" key="1">
    <source>
        <dbReference type="EMBL" id="TFK64301.1"/>
    </source>
</evidence>
<organism evidence="1 2">
    <name type="scientific">Pluteus cervinus</name>
    <dbReference type="NCBI Taxonomy" id="181527"/>
    <lineage>
        <taxon>Eukaryota</taxon>
        <taxon>Fungi</taxon>
        <taxon>Dikarya</taxon>
        <taxon>Basidiomycota</taxon>
        <taxon>Agaricomycotina</taxon>
        <taxon>Agaricomycetes</taxon>
        <taxon>Agaricomycetidae</taxon>
        <taxon>Agaricales</taxon>
        <taxon>Pluteineae</taxon>
        <taxon>Pluteaceae</taxon>
        <taxon>Pluteus</taxon>
    </lineage>
</organism>
<dbReference type="EMBL" id="ML208481">
    <property type="protein sequence ID" value="TFK64301.1"/>
    <property type="molecule type" value="Genomic_DNA"/>
</dbReference>
<name>A0ACD3AFH7_9AGAR</name>
<evidence type="ECO:0000313" key="2">
    <source>
        <dbReference type="Proteomes" id="UP000308600"/>
    </source>
</evidence>
<protein>
    <submittedName>
        <fullName evidence="1">Uncharacterized protein</fullName>
    </submittedName>
</protein>
<dbReference type="Proteomes" id="UP000308600">
    <property type="component" value="Unassembled WGS sequence"/>
</dbReference>
<accession>A0ACD3AFH7</accession>
<keyword evidence="2" id="KW-1185">Reference proteome</keyword>
<proteinExistence type="predicted"/>